<proteinExistence type="predicted"/>
<sequence>VYRIVSDCANATLKQGFAYFGIQFYGECWSGVSKIAYDAVGKSDNCTVAGAVPLCKAARNGELKGKNIVHCLQYRVVEPTHKRWDRYL</sequence>
<accession>A0ABN8RN05</accession>
<comment type="caution">
    <text evidence="1">The sequence shown here is derived from an EMBL/GenBank/DDBJ whole genome shotgun (WGS) entry which is preliminary data.</text>
</comment>
<name>A0ABN8RN05_9CNID</name>
<evidence type="ECO:0000313" key="2">
    <source>
        <dbReference type="Proteomes" id="UP001159405"/>
    </source>
</evidence>
<feature type="non-terminal residue" evidence="1">
    <location>
        <position position="1"/>
    </location>
</feature>
<reference evidence="1 2" key="1">
    <citation type="submission" date="2022-05" db="EMBL/GenBank/DDBJ databases">
        <authorList>
            <consortium name="Genoscope - CEA"/>
            <person name="William W."/>
        </authorList>
    </citation>
    <scope>NUCLEOTIDE SEQUENCE [LARGE SCALE GENOMIC DNA]</scope>
</reference>
<evidence type="ECO:0000313" key="1">
    <source>
        <dbReference type="EMBL" id="CAH3179484.1"/>
    </source>
</evidence>
<gene>
    <name evidence="1" type="ORF">PLOB_00021911</name>
</gene>
<dbReference type="Proteomes" id="UP001159405">
    <property type="component" value="Unassembled WGS sequence"/>
</dbReference>
<protein>
    <submittedName>
        <fullName evidence="1">Uncharacterized protein</fullName>
    </submittedName>
</protein>
<keyword evidence="2" id="KW-1185">Reference proteome</keyword>
<dbReference type="EMBL" id="CALNXK010000257">
    <property type="protein sequence ID" value="CAH3179484.1"/>
    <property type="molecule type" value="Genomic_DNA"/>
</dbReference>
<organism evidence="1 2">
    <name type="scientific">Porites lobata</name>
    <dbReference type="NCBI Taxonomy" id="104759"/>
    <lineage>
        <taxon>Eukaryota</taxon>
        <taxon>Metazoa</taxon>
        <taxon>Cnidaria</taxon>
        <taxon>Anthozoa</taxon>
        <taxon>Hexacorallia</taxon>
        <taxon>Scleractinia</taxon>
        <taxon>Fungiina</taxon>
        <taxon>Poritidae</taxon>
        <taxon>Porites</taxon>
    </lineage>
</organism>